<proteinExistence type="predicted"/>
<accession>A0A0A8XZC5</accession>
<protein>
    <submittedName>
        <fullName evidence="1">Uncharacterized protein</fullName>
    </submittedName>
</protein>
<reference evidence="1" key="2">
    <citation type="journal article" date="2015" name="Data Brief">
        <title>Shoot transcriptome of the giant reed, Arundo donax.</title>
        <authorList>
            <person name="Barrero R.A."/>
            <person name="Guerrero F.D."/>
            <person name="Moolhuijzen P."/>
            <person name="Goolsby J.A."/>
            <person name="Tidwell J."/>
            <person name="Bellgard S.E."/>
            <person name="Bellgard M.I."/>
        </authorList>
    </citation>
    <scope>NUCLEOTIDE SEQUENCE</scope>
    <source>
        <tissue evidence="1">Shoot tissue taken approximately 20 cm above the soil surface</tissue>
    </source>
</reference>
<name>A0A0A8XZC5_ARUDO</name>
<dbReference type="EMBL" id="GBRH01278536">
    <property type="protein sequence ID" value="JAD19359.1"/>
    <property type="molecule type" value="Transcribed_RNA"/>
</dbReference>
<evidence type="ECO:0000313" key="1">
    <source>
        <dbReference type="EMBL" id="JAD19359.1"/>
    </source>
</evidence>
<dbReference type="AlphaFoldDB" id="A0A0A8XZC5"/>
<reference evidence="1" key="1">
    <citation type="submission" date="2014-09" db="EMBL/GenBank/DDBJ databases">
        <authorList>
            <person name="Magalhaes I.L.F."/>
            <person name="Oliveira U."/>
            <person name="Santos F.R."/>
            <person name="Vidigal T.H.D.A."/>
            <person name="Brescovit A.D."/>
            <person name="Santos A.J."/>
        </authorList>
    </citation>
    <scope>NUCLEOTIDE SEQUENCE</scope>
    <source>
        <tissue evidence="1">Shoot tissue taken approximately 20 cm above the soil surface</tissue>
    </source>
</reference>
<sequence>MCPERTQTKDYTVKSSRASSYQSKPLFQTFEQRYRGLPVATNSNHSL</sequence>
<organism evidence="1">
    <name type="scientific">Arundo donax</name>
    <name type="common">Giant reed</name>
    <name type="synonym">Donax arundinaceus</name>
    <dbReference type="NCBI Taxonomy" id="35708"/>
    <lineage>
        <taxon>Eukaryota</taxon>
        <taxon>Viridiplantae</taxon>
        <taxon>Streptophyta</taxon>
        <taxon>Embryophyta</taxon>
        <taxon>Tracheophyta</taxon>
        <taxon>Spermatophyta</taxon>
        <taxon>Magnoliopsida</taxon>
        <taxon>Liliopsida</taxon>
        <taxon>Poales</taxon>
        <taxon>Poaceae</taxon>
        <taxon>PACMAD clade</taxon>
        <taxon>Arundinoideae</taxon>
        <taxon>Arundineae</taxon>
        <taxon>Arundo</taxon>
    </lineage>
</organism>